<dbReference type="InterPro" id="IPR008978">
    <property type="entry name" value="HSP20-like_chaperone"/>
</dbReference>
<dbReference type="Gene3D" id="2.60.40.790">
    <property type="match status" value="1"/>
</dbReference>
<evidence type="ECO:0000313" key="2">
    <source>
        <dbReference type="EMBL" id="CAD6239635.1"/>
    </source>
</evidence>
<dbReference type="PANTHER" id="PTHR33981:SF3">
    <property type="entry name" value="EXPRESSED PROTEIN"/>
    <property type="match status" value="1"/>
</dbReference>
<name>A0A811PEF0_9POAL</name>
<dbReference type="Pfam" id="PF26144">
    <property type="entry name" value="ACL_Hsps-like"/>
    <property type="match status" value="1"/>
</dbReference>
<dbReference type="AlphaFoldDB" id="A0A811PEF0"/>
<dbReference type="InterPro" id="IPR058937">
    <property type="entry name" value="ACL_Hsps-like_put"/>
</dbReference>
<comment type="caution">
    <text evidence="2">The sequence shown here is derived from an EMBL/GenBank/DDBJ whole genome shotgun (WGS) entry which is preliminary data.</text>
</comment>
<protein>
    <recommendedName>
        <fullName evidence="1">Hsps-like putative alpha-crystallin-like domain-containing protein</fullName>
    </recommendedName>
</protein>
<dbReference type="EMBL" id="CAJGYO010000006">
    <property type="protein sequence ID" value="CAD6239635.1"/>
    <property type="molecule type" value="Genomic_DNA"/>
</dbReference>
<dbReference type="Proteomes" id="UP000604825">
    <property type="component" value="Unassembled WGS sequence"/>
</dbReference>
<proteinExistence type="predicted"/>
<accession>A0A811PEF0</accession>
<reference evidence="2" key="1">
    <citation type="submission" date="2020-10" db="EMBL/GenBank/DDBJ databases">
        <authorList>
            <person name="Han B."/>
            <person name="Lu T."/>
            <person name="Zhao Q."/>
            <person name="Huang X."/>
            <person name="Zhao Y."/>
        </authorList>
    </citation>
    <scope>NUCLEOTIDE SEQUENCE</scope>
</reference>
<gene>
    <name evidence="2" type="ORF">NCGR_LOCUS26535</name>
</gene>
<evidence type="ECO:0000313" key="3">
    <source>
        <dbReference type="Proteomes" id="UP000604825"/>
    </source>
</evidence>
<dbReference type="OrthoDB" id="1695413at2759"/>
<sequence>MHEFTGVAKHASGPVTAAKTIYEDEEGYLIVVSMLCSDPHSVKVTWRNTLTHGIVKITCVSTARMPYIKRHDRTFKLTDPFPEHCPPGEFVREIPLATRIPEDAKIEAYYDETGTGLEIMVPKHRVGPEEHEVQVCMRPPHFGDNDLVLS</sequence>
<keyword evidence="3" id="KW-1185">Reference proteome</keyword>
<evidence type="ECO:0000259" key="1">
    <source>
        <dbReference type="Pfam" id="PF26144"/>
    </source>
</evidence>
<organism evidence="2 3">
    <name type="scientific">Miscanthus lutarioriparius</name>
    <dbReference type="NCBI Taxonomy" id="422564"/>
    <lineage>
        <taxon>Eukaryota</taxon>
        <taxon>Viridiplantae</taxon>
        <taxon>Streptophyta</taxon>
        <taxon>Embryophyta</taxon>
        <taxon>Tracheophyta</taxon>
        <taxon>Spermatophyta</taxon>
        <taxon>Magnoliopsida</taxon>
        <taxon>Liliopsida</taxon>
        <taxon>Poales</taxon>
        <taxon>Poaceae</taxon>
        <taxon>PACMAD clade</taxon>
        <taxon>Panicoideae</taxon>
        <taxon>Andropogonodae</taxon>
        <taxon>Andropogoneae</taxon>
        <taxon>Saccharinae</taxon>
        <taxon>Miscanthus</taxon>
    </lineage>
</organism>
<feature type="domain" description="Hsps-like putative alpha-crystallin-like" evidence="1">
    <location>
        <begin position="15"/>
        <end position="123"/>
    </location>
</feature>
<dbReference type="PANTHER" id="PTHR33981">
    <property type="entry name" value="EXPRESSED PROTEIN"/>
    <property type="match status" value="1"/>
</dbReference>